<keyword evidence="5" id="KW-1185">Reference proteome</keyword>
<dbReference type="PANTHER" id="PTHR40467">
    <property type="match status" value="1"/>
</dbReference>
<evidence type="ECO:0000313" key="3">
    <source>
        <dbReference type="EMBL" id="KAK3907001.1"/>
    </source>
</evidence>
<feature type="transmembrane region" description="Helical" evidence="2">
    <location>
        <begin position="229"/>
        <end position="248"/>
    </location>
</feature>
<evidence type="ECO:0000313" key="5">
    <source>
        <dbReference type="Proteomes" id="UP001303889"/>
    </source>
</evidence>
<dbReference type="EMBL" id="MU855315">
    <property type="protein sequence ID" value="KAK3907001.1"/>
    <property type="molecule type" value="Genomic_DNA"/>
</dbReference>
<evidence type="ECO:0000256" key="1">
    <source>
        <dbReference type="SAM" id="MobiDB-lite"/>
    </source>
</evidence>
<feature type="transmembrane region" description="Helical" evidence="2">
    <location>
        <begin position="610"/>
        <end position="633"/>
    </location>
</feature>
<reference evidence="4" key="2">
    <citation type="submission" date="2023-05" db="EMBL/GenBank/DDBJ databases">
        <authorList>
            <consortium name="Lawrence Berkeley National Laboratory"/>
            <person name="Steindorff A."/>
            <person name="Hensen N."/>
            <person name="Bonometti L."/>
            <person name="Westerberg I."/>
            <person name="Brannstrom I.O."/>
            <person name="Guillou S."/>
            <person name="Cros-Aarteil S."/>
            <person name="Calhoun S."/>
            <person name="Haridas S."/>
            <person name="Kuo A."/>
            <person name="Mondo S."/>
            <person name="Pangilinan J."/>
            <person name="Riley R."/>
            <person name="Labutti K."/>
            <person name="Andreopoulos B."/>
            <person name="Lipzen A."/>
            <person name="Chen C."/>
            <person name="Yanf M."/>
            <person name="Daum C."/>
            <person name="Ng V."/>
            <person name="Clum A."/>
            <person name="Ohm R."/>
            <person name="Martin F."/>
            <person name="Silar P."/>
            <person name="Natvig D."/>
            <person name="Lalanne C."/>
            <person name="Gautier V."/>
            <person name="Ament-Velasquez S.L."/>
            <person name="Kruys A."/>
            <person name="Hutchinson M.I."/>
            <person name="Powell A.J."/>
            <person name="Barry K."/>
            <person name="Miller A.N."/>
            <person name="Grigoriev I.V."/>
            <person name="Debuchy R."/>
            <person name="Gladieux P."/>
            <person name="Thoren M.H."/>
            <person name="Johannesson H."/>
        </authorList>
    </citation>
    <scope>NUCLEOTIDE SEQUENCE</scope>
    <source>
        <strain evidence="4">CBS 103.79</strain>
    </source>
</reference>
<comment type="caution">
    <text evidence="4">The sequence shown here is derived from an EMBL/GenBank/DDBJ whole genome shotgun (WGS) entry which is preliminary data.</text>
</comment>
<proteinExistence type="predicted"/>
<keyword evidence="2" id="KW-0812">Transmembrane</keyword>
<organism evidence="4 5">
    <name type="scientific">Staphylotrichum tortipilum</name>
    <dbReference type="NCBI Taxonomy" id="2831512"/>
    <lineage>
        <taxon>Eukaryota</taxon>
        <taxon>Fungi</taxon>
        <taxon>Dikarya</taxon>
        <taxon>Ascomycota</taxon>
        <taxon>Pezizomycotina</taxon>
        <taxon>Sordariomycetes</taxon>
        <taxon>Sordariomycetidae</taxon>
        <taxon>Sordariales</taxon>
        <taxon>Chaetomiaceae</taxon>
        <taxon>Staphylotrichum</taxon>
    </lineage>
</organism>
<feature type="transmembrane region" description="Helical" evidence="2">
    <location>
        <begin position="321"/>
        <end position="343"/>
    </location>
</feature>
<feature type="transmembrane region" description="Helical" evidence="2">
    <location>
        <begin position="703"/>
        <end position="723"/>
    </location>
</feature>
<reference evidence="4" key="1">
    <citation type="journal article" date="2023" name="Mol. Phylogenet. Evol.">
        <title>Genome-scale phylogeny and comparative genomics of the fungal order Sordariales.</title>
        <authorList>
            <person name="Hensen N."/>
            <person name="Bonometti L."/>
            <person name="Westerberg I."/>
            <person name="Brannstrom I.O."/>
            <person name="Guillou S."/>
            <person name="Cros-Aarteil S."/>
            <person name="Calhoun S."/>
            <person name="Haridas S."/>
            <person name="Kuo A."/>
            <person name="Mondo S."/>
            <person name="Pangilinan J."/>
            <person name="Riley R."/>
            <person name="LaButti K."/>
            <person name="Andreopoulos B."/>
            <person name="Lipzen A."/>
            <person name="Chen C."/>
            <person name="Yan M."/>
            <person name="Daum C."/>
            <person name="Ng V."/>
            <person name="Clum A."/>
            <person name="Steindorff A."/>
            <person name="Ohm R.A."/>
            <person name="Martin F."/>
            <person name="Silar P."/>
            <person name="Natvig D.O."/>
            <person name="Lalanne C."/>
            <person name="Gautier V."/>
            <person name="Ament-Velasquez S.L."/>
            <person name="Kruys A."/>
            <person name="Hutchinson M.I."/>
            <person name="Powell A.J."/>
            <person name="Barry K."/>
            <person name="Miller A.N."/>
            <person name="Grigoriev I.V."/>
            <person name="Debuchy R."/>
            <person name="Gladieux P."/>
            <person name="Hiltunen Thoren M."/>
            <person name="Johannesson H."/>
        </authorList>
    </citation>
    <scope>NUCLEOTIDE SEQUENCE</scope>
    <source>
        <strain evidence="4">CBS 103.79</strain>
    </source>
</reference>
<feature type="region of interest" description="Disordered" evidence="1">
    <location>
        <begin position="1"/>
        <end position="79"/>
    </location>
</feature>
<name>A0AAN6MWW2_9PEZI</name>
<dbReference type="EMBL" id="MU855315">
    <property type="protein sequence ID" value="KAK3907077.1"/>
    <property type="molecule type" value="Genomic_DNA"/>
</dbReference>
<evidence type="ECO:0000313" key="4">
    <source>
        <dbReference type="EMBL" id="KAK3907077.1"/>
    </source>
</evidence>
<accession>A0AAN6MWW2</accession>
<feature type="transmembrane region" description="Helical" evidence="2">
    <location>
        <begin position="355"/>
        <end position="376"/>
    </location>
</feature>
<dbReference type="AlphaFoldDB" id="A0AAN6MWW2"/>
<feature type="transmembrane region" description="Helical" evidence="2">
    <location>
        <begin position="460"/>
        <end position="480"/>
    </location>
</feature>
<feature type="transmembrane region" description="Helical" evidence="2">
    <location>
        <begin position="500"/>
        <end position="521"/>
    </location>
</feature>
<evidence type="ECO:0000256" key="2">
    <source>
        <dbReference type="SAM" id="Phobius"/>
    </source>
</evidence>
<keyword evidence="2" id="KW-1133">Transmembrane helix</keyword>
<dbReference type="Proteomes" id="UP001303889">
    <property type="component" value="Unassembled WGS sequence"/>
</dbReference>
<feature type="compositionally biased region" description="Acidic residues" evidence="1">
    <location>
        <begin position="155"/>
        <end position="179"/>
    </location>
</feature>
<dbReference type="InterPro" id="IPR039966">
    <property type="entry name" value="C553.12c"/>
</dbReference>
<feature type="transmembrane region" description="Helical" evidence="2">
    <location>
        <begin position="533"/>
        <end position="551"/>
    </location>
</feature>
<feature type="region of interest" description="Disordered" evidence="1">
    <location>
        <begin position="154"/>
        <end position="179"/>
    </location>
</feature>
<sequence>MGNSNSRPPPPRDLGPWGAGHASWDLADSWQAPNHKRSCSHNQRNHNHHHNQRRRASLHTLGSAPAPTPSMPSFFSFQQGSERAQNVRYLSEASPLLGRYRAVPRPNDRAAGGAARNGGRGPPSQNQMGLLSAQPGWRNSVHVGYGALVAAAAAAEEESEGTNDGDDEEEDDEDAEEGEAACCCVGGGGRRWRKTKGRIRRLWRRFGDTWIDPKASVIRGVVDAWWSRWGTLVVLPALLAIAWCAVPFPQYPLLDEDGSVARPGEPGSNPGSKTPGHGAARVRVNFWFFLFVYYSLYNLTALIWITKVFNLYRLNWWPQSLGFPLTVCVIGILSVSAPIPIYLTPKAKFLTVHNTAWIGWTFVIMAMPVAIAFCILMNNERHLKLRHSLSETQRIFTSSWWAGEPEGTMSRRDARRQRAAFDPNSFEPSPEVSTVGFVDARHQRPAMPVRLRRRWLPASFVRFVWFCLALSIGLLAYVIGEAYAEIYLRTLPHNNLETIVYVYGWITTVHLLDGLTGWILGGNEGERVGSYPLSWIFKLYFMLTYHTYVRALYARLRSPSQFIMLQVLSSTGLIIVTPILMSAPFHWFLSVTGINGQSYASYHKVCIRNVFIRFMAENASMLAFLGSIVVLHFGANKDVYPYFAFDGTEENEDYDFGLTFYASSITWACELAASFIVDWLIRWIYKVSVVTEGKLDFVVWPELLPTCVAVMLHVLQNMLFSIIRLQFR</sequence>
<feature type="region of interest" description="Disordered" evidence="1">
    <location>
        <begin position="100"/>
        <end position="131"/>
    </location>
</feature>
<keyword evidence="2" id="KW-0472">Membrane</keyword>
<feature type="transmembrane region" description="Helical" evidence="2">
    <location>
        <begin position="563"/>
        <end position="589"/>
    </location>
</feature>
<feature type="transmembrane region" description="Helical" evidence="2">
    <location>
        <begin position="286"/>
        <end position="309"/>
    </location>
</feature>
<protein>
    <submittedName>
        <fullName evidence="4">Uncharacterized protein</fullName>
    </submittedName>
</protein>
<feature type="compositionally biased region" description="Basic residues" evidence="1">
    <location>
        <begin position="34"/>
        <end position="57"/>
    </location>
</feature>
<dbReference type="PANTHER" id="PTHR40467:SF1">
    <property type="match status" value="1"/>
</dbReference>
<gene>
    <name evidence="3" type="ORF">C8A05DRAFT_29034</name>
    <name evidence="4" type="ORF">C8A05DRAFT_29113</name>
</gene>